<evidence type="ECO:0000313" key="3">
    <source>
        <dbReference type="Proteomes" id="UP000316008"/>
    </source>
</evidence>
<evidence type="ECO:0000313" key="2">
    <source>
        <dbReference type="EMBL" id="TSJ41537.1"/>
    </source>
</evidence>
<dbReference type="AlphaFoldDB" id="A0A556MNJ7"/>
<keyword evidence="3" id="KW-1185">Reference proteome</keyword>
<protein>
    <submittedName>
        <fullName evidence="2">Uncharacterized protein</fullName>
    </submittedName>
</protein>
<feature type="transmembrane region" description="Helical" evidence="1">
    <location>
        <begin position="14"/>
        <end position="34"/>
    </location>
</feature>
<keyword evidence="1" id="KW-1133">Transmembrane helix</keyword>
<name>A0A556MNJ7_9FLAO</name>
<proteinExistence type="predicted"/>
<dbReference type="Proteomes" id="UP000316008">
    <property type="component" value="Unassembled WGS sequence"/>
</dbReference>
<gene>
    <name evidence="2" type="ORF">FO442_13820</name>
</gene>
<evidence type="ECO:0000256" key="1">
    <source>
        <dbReference type="SAM" id="Phobius"/>
    </source>
</evidence>
<keyword evidence="1" id="KW-0472">Membrane</keyword>
<reference evidence="2 3" key="1">
    <citation type="submission" date="2019-07" db="EMBL/GenBank/DDBJ databases">
        <authorList>
            <person name="Huq M.A."/>
        </authorList>
    </citation>
    <scope>NUCLEOTIDE SEQUENCE [LARGE SCALE GENOMIC DNA]</scope>
    <source>
        <strain evidence="2 3">MAH-3</strain>
    </source>
</reference>
<feature type="transmembrane region" description="Helical" evidence="1">
    <location>
        <begin position="130"/>
        <end position="151"/>
    </location>
</feature>
<accession>A0A556MNJ7</accession>
<keyword evidence="1" id="KW-0812">Transmembrane</keyword>
<sequence length="159" mass="18896">METASSFLASGDNVFKFLLTMCIGTILFNIVYPTDKIRELEIRRSELNYKLDIINNDSRKLFEEVKKLKRIEDNLADKAVSYPAGFMKKVESFDLKYELLTKKDYEIKHLRKLIAISEDELEFYSGFRFWSYYPSMVIGLLSLIFWIKFYVKSLEKEEH</sequence>
<dbReference type="RefSeq" id="WP_144333798.1">
    <property type="nucleotide sequence ID" value="NZ_VLPL01000007.1"/>
</dbReference>
<dbReference type="OrthoDB" id="9830258at2"/>
<comment type="caution">
    <text evidence="2">The sequence shown here is derived from an EMBL/GenBank/DDBJ whole genome shotgun (WGS) entry which is preliminary data.</text>
</comment>
<dbReference type="EMBL" id="VLPL01000007">
    <property type="protein sequence ID" value="TSJ41537.1"/>
    <property type="molecule type" value="Genomic_DNA"/>
</dbReference>
<organism evidence="2 3">
    <name type="scientific">Fluviicola chungangensis</name>
    <dbReference type="NCBI Taxonomy" id="2597671"/>
    <lineage>
        <taxon>Bacteria</taxon>
        <taxon>Pseudomonadati</taxon>
        <taxon>Bacteroidota</taxon>
        <taxon>Flavobacteriia</taxon>
        <taxon>Flavobacteriales</taxon>
        <taxon>Crocinitomicaceae</taxon>
        <taxon>Fluviicola</taxon>
    </lineage>
</organism>